<organism evidence="3 4">
    <name type="scientific">Purpureocillium lilacinum</name>
    <name type="common">Paecilomyces lilacinus</name>
    <dbReference type="NCBI Taxonomy" id="33203"/>
    <lineage>
        <taxon>Eukaryota</taxon>
        <taxon>Fungi</taxon>
        <taxon>Dikarya</taxon>
        <taxon>Ascomycota</taxon>
        <taxon>Pezizomycotina</taxon>
        <taxon>Sordariomycetes</taxon>
        <taxon>Hypocreomycetidae</taxon>
        <taxon>Hypocreales</taxon>
        <taxon>Ophiocordycipitaceae</taxon>
        <taxon>Purpureocillium</taxon>
    </lineage>
</organism>
<reference evidence="3 4" key="2">
    <citation type="journal article" date="2016" name="Front. Microbiol.">
        <title>Genome and transcriptome sequences reveal the specific parasitism of the nematophagous Purpureocillium lilacinum 36-1.</title>
        <authorList>
            <person name="Xie J."/>
            <person name="Li S."/>
            <person name="Mo C."/>
            <person name="Xiao X."/>
            <person name="Peng D."/>
            <person name="Wang G."/>
            <person name="Xiao Y."/>
        </authorList>
    </citation>
    <scope>NUCLEOTIDE SEQUENCE [LARGE SCALE GENOMIC DNA]</scope>
    <source>
        <strain evidence="3 4">36-1</strain>
    </source>
</reference>
<evidence type="ECO:0000313" key="2">
    <source>
        <dbReference type="EMBL" id="KAK4095002.1"/>
    </source>
</evidence>
<reference evidence="2" key="3">
    <citation type="submission" date="2023-11" db="EMBL/GenBank/DDBJ databases">
        <authorList>
            <person name="Beijen E."/>
            <person name="Ohm R.A."/>
        </authorList>
    </citation>
    <scope>NUCLEOTIDE SEQUENCE</scope>
    <source>
        <strain evidence="2">CBS 150709</strain>
    </source>
</reference>
<dbReference type="FunFam" id="3.50.50.60:FF:000220">
    <property type="entry name" value="UDP-galactopyranose mutase"/>
    <property type="match status" value="1"/>
</dbReference>
<evidence type="ECO:0000313" key="5">
    <source>
        <dbReference type="Proteomes" id="UP001287286"/>
    </source>
</evidence>
<sequence length="1187" mass="131452">MRAVAPAFSVGWLRRLGWFEVMRQLIASPSDVGLQRGDDASKSFAAAPILQDLCEDKMSFNSRVQTHGYRDLQREAVGQKERTTSLSQQGAIKLDGFGILLFSVLLASMSGRSFGRKQATGRKQRSFERAEKMSSLRRTGRRAGAPYVALMLPDQGTHSEDGRATNYNMRRPDLHRPTKRRRRLGDAERSTVTCEYSADNVATRRPATRTMPASTSWHGFYSTTGAPRAGAEDGLSSYGEIARHGAVDAVLGTLAVWLWRLDGDDSPAGLGGNVIIRALASRRRLQETVRYGAAASMECVASTPRPAGPLSGRTARPPRACETAACGDGMLRAFTIQQPPTRTRRWNPPSFAEQERANNAKLLATQDPWHSARVSQALRARWMMMDDAQTRDVSRWLGAAQGGEVMHAPGSRTRRHRHQGAGQGMLRDSERSTASRLSRVAARRGGGRVAEWQIELGWWWQWSPLASSSYFRRREGGERLHAGLAWHVGWLARYLGRLEMPVSSGVEWIGLDGTRLWVPPGQGAGRVHNKFSWACPCPSMDGWSDGRVRGYSVSFFLPANPPSTRDPTQNNFAISTANLAIASLSSAPAHSLARSPSSLHARAHLANLLPRTPTTSRLPVLLLPLNLPQLLTPTFSPPPPWAPTCEQRAAPSASARANVDVLVIGMGPTGLGAAKRLNHIDGPSWLIVDSADKAGGLASTDVTPEGFLYDVGGHVIFSHYKYFDDCLDEALPQDDDWFTHQRISYVRYKGLWVPYPFQNNISMLPKDDQVKCIDGLIDSALECRVANTKPKNFDEWILRMTGQGVADIFMRPYNYKVWAVPTTKMQCQWLGERVAAPDIKTVTKNVILNKVAGNWGPNATFRFPARDGTGGIWIAVADTLPKEKKRFGKQGEVTKVDAEKKIVHFADGSTIGYGKLINTMSVDHLVEKMGNQELVKLSKGLFYSTTHVIGVGIRGERPERIGDKCWLYFPEDNCPFYRATIFSNYSPYNQPEAGVKLPTLYHADGSKGSSEAKEGPYWSIMLEVSQSSMKPVDEENLLKDCIQGLINTEMIKPEDEIVSTYHRRFDHGYPTPSLEREGVLKELLPKLQDMDILSRGRFGSWRYEVGNQDHSFMLGVEAVDHVHSGAVELTLNYPDFVNSRQNTERRLTQSFGASKANGKAELPSRERASSKATANGGHSRKSSKQVK</sequence>
<comment type="caution">
    <text evidence="3">The sequence shown here is derived from an EMBL/GenBank/DDBJ whole genome shotgun (WGS) entry which is preliminary data.</text>
</comment>
<feature type="region of interest" description="Disordered" evidence="1">
    <location>
        <begin position="153"/>
        <end position="172"/>
    </location>
</feature>
<dbReference type="AlphaFoldDB" id="A0A2U3EHV8"/>
<name>A0A2U3EHV8_PURLI</name>
<dbReference type="InterPro" id="IPR036188">
    <property type="entry name" value="FAD/NAD-bd_sf"/>
</dbReference>
<dbReference type="Proteomes" id="UP000245956">
    <property type="component" value="Unassembled WGS sequence"/>
</dbReference>
<feature type="region of interest" description="Disordered" evidence="1">
    <location>
        <begin position="116"/>
        <end position="140"/>
    </location>
</feature>
<dbReference type="Proteomes" id="UP001287286">
    <property type="component" value="Unassembled WGS sequence"/>
</dbReference>
<evidence type="ECO:0000256" key="1">
    <source>
        <dbReference type="SAM" id="MobiDB-lite"/>
    </source>
</evidence>
<accession>A0A2U3EHV8</accession>
<dbReference type="Pfam" id="PF13450">
    <property type="entry name" value="NAD_binding_8"/>
    <property type="match status" value="1"/>
</dbReference>
<reference evidence="2 5" key="4">
    <citation type="journal article" date="2024" name="Microbiol. Resour. Announc.">
        <title>Genome annotations for the ascomycete fungi Trichoderma harzianum, Trichoderma aggressivum, and Purpureocillium lilacinum.</title>
        <authorList>
            <person name="Beijen E.P.W."/>
            <person name="Ohm R.A."/>
        </authorList>
    </citation>
    <scope>NUCLEOTIDE SEQUENCE [LARGE SCALE GENOMIC DNA]</scope>
    <source>
        <strain evidence="2 5">CBS 150709</strain>
    </source>
</reference>
<dbReference type="PANTHER" id="PTHR43734:SF4">
    <property type="entry name" value="AMINE OXIDASE DOMAIN-CONTAINING PROTEIN"/>
    <property type="match status" value="1"/>
</dbReference>
<dbReference type="Gene3D" id="3.50.50.60">
    <property type="entry name" value="FAD/NAD(P)-binding domain"/>
    <property type="match status" value="1"/>
</dbReference>
<dbReference type="PANTHER" id="PTHR43734">
    <property type="entry name" value="PHYTOENE DESATURASE"/>
    <property type="match status" value="1"/>
</dbReference>
<keyword evidence="5" id="KW-1185">Reference proteome</keyword>
<protein>
    <submittedName>
        <fullName evidence="3">UDP-galactopyranose mutase</fullName>
    </submittedName>
</protein>
<feature type="region of interest" description="Disordered" evidence="1">
    <location>
        <begin position="404"/>
        <end position="432"/>
    </location>
</feature>
<evidence type="ECO:0000313" key="4">
    <source>
        <dbReference type="Proteomes" id="UP000245956"/>
    </source>
</evidence>
<gene>
    <name evidence="3" type="ORF">PCL_09373</name>
    <name evidence="2" type="ORF">Purlil1_698</name>
</gene>
<dbReference type="SUPFAM" id="SSF51905">
    <property type="entry name" value="FAD/NAD(P)-binding domain"/>
    <property type="match status" value="1"/>
</dbReference>
<dbReference type="EMBL" id="JAWRVI010000002">
    <property type="protein sequence ID" value="KAK4095002.1"/>
    <property type="molecule type" value="Genomic_DNA"/>
</dbReference>
<feature type="compositionally biased region" description="Basic and acidic residues" evidence="1">
    <location>
        <begin position="125"/>
        <end position="134"/>
    </location>
</feature>
<feature type="compositionally biased region" description="Basic residues" evidence="1">
    <location>
        <begin position="1178"/>
        <end position="1187"/>
    </location>
</feature>
<feature type="region of interest" description="Disordered" evidence="1">
    <location>
        <begin position="1145"/>
        <end position="1187"/>
    </location>
</feature>
<dbReference type="EMBL" id="LCWV01000004">
    <property type="protein sequence ID" value="PWI74097.1"/>
    <property type="molecule type" value="Genomic_DNA"/>
</dbReference>
<evidence type="ECO:0000313" key="3">
    <source>
        <dbReference type="EMBL" id="PWI74097.1"/>
    </source>
</evidence>
<reference evidence="3" key="1">
    <citation type="submission" date="2015-05" db="EMBL/GenBank/DDBJ databases">
        <authorList>
            <person name="Wang D.B."/>
            <person name="Wang M."/>
        </authorList>
    </citation>
    <scope>NUCLEOTIDE SEQUENCE</scope>
    <source>
        <strain evidence="3">36-1</strain>
    </source>
</reference>
<proteinExistence type="predicted"/>